<reference evidence="2" key="1">
    <citation type="submission" date="2019-10" db="EMBL/GenBank/DDBJ databases">
        <authorList>
            <consortium name="DOE Joint Genome Institute"/>
            <person name="Kuo A."/>
            <person name="Miyauchi S."/>
            <person name="Kiss E."/>
            <person name="Drula E."/>
            <person name="Kohler A."/>
            <person name="Sanchez-Garcia M."/>
            <person name="Andreopoulos B."/>
            <person name="Barry K.W."/>
            <person name="Bonito G."/>
            <person name="Buee M."/>
            <person name="Carver A."/>
            <person name="Chen C."/>
            <person name="Cichocki N."/>
            <person name="Clum A."/>
            <person name="Culley D."/>
            <person name="Crous P.W."/>
            <person name="Fauchery L."/>
            <person name="Girlanda M."/>
            <person name="Hayes R."/>
            <person name="Keri Z."/>
            <person name="LaButti K."/>
            <person name="Lipzen A."/>
            <person name="Lombard V."/>
            <person name="Magnuson J."/>
            <person name="Maillard F."/>
            <person name="Morin E."/>
            <person name="Murat C."/>
            <person name="Nolan M."/>
            <person name="Ohm R."/>
            <person name="Pangilinan J."/>
            <person name="Pereira M."/>
            <person name="Perotto S."/>
            <person name="Peter M."/>
            <person name="Riley R."/>
            <person name="Sitrit Y."/>
            <person name="Stielow B."/>
            <person name="Szollosi G."/>
            <person name="Zifcakova L."/>
            <person name="Stursova M."/>
            <person name="Spatafora J.W."/>
            <person name="Tedersoo L."/>
            <person name="Vaario L.-M."/>
            <person name="Yamada A."/>
            <person name="Yan M."/>
            <person name="Wang P."/>
            <person name="Xu J."/>
            <person name="Bruns T."/>
            <person name="Baldrian P."/>
            <person name="Vilgalys R."/>
            <person name="Henrissat B."/>
            <person name="Grigoriev I.V."/>
            <person name="Hibbett D."/>
            <person name="Nagy L.G."/>
            <person name="Martin F.M."/>
        </authorList>
    </citation>
    <scope>NUCLEOTIDE SEQUENCE</scope>
    <source>
        <strain evidence="2">Prilba</strain>
    </source>
</reference>
<protein>
    <submittedName>
        <fullName evidence="2">Uncharacterized protein</fullName>
    </submittedName>
</protein>
<proteinExistence type="predicted"/>
<reference evidence="2" key="2">
    <citation type="journal article" date="2020" name="Nat. Commun.">
        <title>Large-scale genome sequencing of mycorrhizal fungi provides insights into the early evolution of symbiotic traits.</title>
        <authorList>
            <person name="Miyauchi S."/>
            <person name="Kiss E."/>
            <person name="Kuo A."/>
            <person name="Drula E."/>
            <person name="Kohler A."/>
            <person name="Sanchez-Garcia M."/>
            <person name="Morin E."/>
            <person name="Andreopoulos B."/>
            <person name="Barry K.W."/>
            <person name="Bonito G."/>
            <person name="Buee M."/>
            <person name="Carver A."/>
            <person name="Chen C."/>
            <person name="Cichocki N."/>
            <person name="Clum A."/>
            <person name="Culley D."/>
            <person name="Crous P.W."/>
            <person name="Fauchery L."/>
            <person name="Girlanda M."/>
            <person name="Hayes R.D."/>
            <person name="Keri Z."/>
            <person name="LaButti K."/>
            <person name="Lipzen A."/>
            <person name="Lombard V."/>
            <person name="Magnuson J."/>
            <person name="Maillard F."/>
            <person name="Murat C."/>
            <person name="Nolan M."/>
            <person name="Ohm R.A."/>
            <person name="Pangilinan J."/>
            <person name="Pereira M.F."/>
            <person name="Perotto S."/>
            <person name="Peter M."/>
            <person name="Pfister S."/>
            <person name="Riley R."/>
            <person name="Sitrit Y."/>
            <person name="Stielow J.B."/>
            <person name="Szollosi G."/>
            <person name="Zifcakova L."/>
            <person name="Stursova M."/>
            <person name="Spatafora J.W."/>
            <person name="Tedersoo L."/>
            <person name="Vaario L.M."/>
            <person name="Yamada A."/>
            <person name="Yan M."/>
            <person name="Wang P."/>
            <person name="Xu J."/>
            <person name="Bruns T."/>
            <person name="Baldrian P."/>
            <person name="Vilgalys R."/>
            <person name="Dunand C."/>
            <person name="Henrissat B."/>
            <person name="Grigoriev I.V."/>
            <person name="Hibbett D."/>
            <person name="Nagy L.G."/>
            <person name="Martin F.M."/>
        </authorList>
    </citation>
    <scope>NUCLEOTIDE SEQUENCE</scope>
    <source>
        <strain evidence="2">Prilba</strain>
    </source>
</reference>
<evidence type="ECO:0000313" key="2">
    <source>
        <dbReference type="EMBL" id="KAF8486070.1"/>
    </source>
</evidence>
<gene>
    <name evidence="2" type="ORF">DFH94DRAFT_710142</name>
</gene>
<keyword evidence="3" id="KW-1185">Reference proteome</keyword>
<comment type="caution">
    <text evidence="2">The sequence shown here is derived from an EMBL/GenBank/DDBJ whole genome shotgun (WGS) entry which is preliminary data.</text>
</comment>
<dbReference type="Proteomes" id="UP000759537">
    <property type="component" value="Unassembled WGS sequence"/>
</dbReference>
<evidence type="ECO:0000313" key="3">
    <source>
        <dbReference type="Proteomes" id="UP000759537"/>
    </source>
</evidence>
<dbReference type="OrthoDB" id="5550090at2759"/>
<dbReference type="EMBL" id="WHVB01000002">
    <property type="protein sequence ID" value="KAF8486070.1"/>
    <property type="molecule type" value="Genomic_DNA"/>
</dbReference>
<feature type="region of interest" description="Disordered" evidence="1">
    <location>
        <begin position="112"/>
        <end position="133"/>
    </location>
</feature>
<name>A0A9P5N4V9_9AGAM</name>
<dbReference type="AlphaFoldDB" id="A0A9P5N4V9"/>
<sequence>MSPTKRRMKNIKVHVPRHNSQRIGPALTAQIEKIANKKRIRTDVRQPTNEVSSTIALAIESASEWNSMLLTARAERGPQWDIGTQQFQVEEDSNLYYDPSPLLEYQKEDKQAVVNPAESLPSSSSNPHPTHRGQAYPMVGHHPNGMIMSPIVATPTRHGVPIQLGPYHGPQFNAIPPAQFYGGGDRGSPMVTRGMGMGMDGMGITPDVRSLSRRM</sequence>
<organism evidence="2 3">
    <name type="scientific">Russula ochroleuca</name>
    <dbReference type="NCBI Taxonomy" id="152965"/>
    <lineage>
        <taxon>Eukaryota</taxon>
        <taxon>Fungi</taxon>
        <taxon>Dikarya</taxon>
        <taxon>Basidiomycota</taxon>
        <taxon>Agaricomycotina</taxon>
        <taxon>Agaricomycetes</taxon>
        <taxon>Russulales</taxon>
        <taxon>Russulaceae</taxon>
        <taxon>Russula</taxon>
    </lineage>
</organism>
<accession>A0A9P5N4V9</accession>
<evidence type="ECO:0000256" key="1">
    <source>
        <dbReference type="SAM" id="MobiDB-lite"/>
    </source>
</evidence>
<feature type="region of interest" description="Disordered" evidence="1">
    <location>
        <begin position="193"/>
        <end position="215"/>
    </location>
</feature>